<feature type="site" description="Transition state stabilizer" evidence="7">
    <location>
        <position position="133"/>
    </location>
</feature>
<dbReference type="PANTHER" id="PTHR43181">
    <property type="entry name" value="2-C-METHYL-D-ERYTHRITOL 2,4-CYCLODIPHOSPHATE SYNTHASE, CHLOROPLASTIC"/>
    <property type="match status" value="1"/>
</dbReference>
<feature type="binding site" evidence="7">
    <location>
        <position position="10"/>
    </location>
    <ligand>
        <name>a divalent metal cation</name>
        <dbReference type="ChEBI" id="CHEBI:60240"/>
    </ligand>
</feature>
<keyword evidence="4 7" id="KW-0479">Metal-binding</keyword>
<evidence type="ECO:0000256" key="7">
    <source>
        <dbReference type="HAMAP-Rule" id="MF_00107"/>
    </source>
</evidence>
<dbReference type="GO" id="GO:0016114">
    <property type="term" value="P:terpenoid biosynthetic process"/>
    <property type="evidence" value="ECO:0007669"/>
    <property type="project" value="InterPro"/>
</dbReference>
<keyword evidence="5 7" id="KW-0414">Isoprene biosynthesis</keyword>
<comment type="subunit">
    <text evidence="7">Homotrimer.</text>
</comment>
<feature type="binding site" evidence="7">
    <location>
        <position position="142"/>
    </location>
    <ligand>
        <name>4-CDP-2-C-methyl-D-erythritol 2-phosphate</name>
        <dbReference type="ChEBI" id="CHEBI:57919"/>
    </ligand>
</feature>
<feature type="binding site" evidence="7">
    <location>
        <position position="139"/>
    </location>
    <ligand>
        <name>4-CDP-2-C-methyl-D-erythritol 2-phosphate</name>
        <dbReference type="ChEBI" id="CHEBI:57919"/>
    </ligand>
</feature>
<dbReference type="CDD" id="cd00554">
    <property type="entry name" value="MECDP_synthase"/>
    <property type="match status" value="1"/>
</dbReference>
<evidence type="ECO:0000313" key="10">
    <source>
        <dbReference type="EMBL" id="NLW36536.1"/>
    </source>
</evidence>
<feature type="binding site" evidence="7">
    <location>
        <position position="42"/>
    </location>
    <ligand>
        <name>a divalent metal cation</name>
        <dbReference type="ChEBI" id="CHEBI:60240"/>
    </ligand>
</feature>
<sequence length="161" mass="17255">MRVGVGYDVHRLVEGRKLFLGGIEVPFSKGLLGHSDGDVLIHAICDAILGAISEGDIGVHFPDSDRTTEGIRSITILSYVMDLARKKGYTVVNIDTVVAAEEPKIQPLREAMKKTLAETMGIGADRIGIKGKTAEGMGFAGRKEGIEVYAVALLEEKDESA</sequence>
<dbReference type="PROSITE" id="PS01350">
    <property type="entry name" value="ISPF"/>
    <property type="match status" value="1"/>
</dbReference>
<dbReference type="Proteomes" id="UP000777265">
    <property type="component" value="Unassembled WGS sequence"/>
</dbReference>
<proteinExistence type="inferred from homology"/>
<keyword evidence="6 7" id="KW-0456">Lyase</keyword>
<dbReference type="InterPro" id="IPR036571">
    <property type="entry name" value="MECDP_synthase_sf"/>
</dbReference>
<accession>A0A971M7C9</accession>
<feature type="site" description="Transition state stabilizer" evidence="7">
    <location>
        <position position="34"/>
    </location>
</feature>
<reference evidence="10" key="2">
    <citation type="submission" date="2020-01" db="EMBL/GenBank/DDBJ databases">
        <authorList>
            <person name="Campanaro S."/>
        </authorList>
    </citation>
    <scope>NUCLEOTIDE SEQUENCE</scope>
    <source>
        <strain evidence="10">AS06rmzACSIP_7</strain>
    </source>
</reference>
<gene>
    <name evidence="7" type="primary">ispF</name>
    <name evidence="10" type="ORF">GXY80_13830</name>
</gene>
<evidence type="ECO:0000256" key="8">
    <source>
        <dbReference type="RuleBase" id="RU004395"/>
    </source>
</evidence>
<comment type="catalytic activity">
    <reaction evidence="1 7 8">
        <text>4-CDP-2-C-methyl-D-erythritol 2-phosphate = 2-C-methyl-D-erythritol 2,4-cyclic diphosphate + CMP</text>
        <dbReference type="Rhea" id="RHEA:23864"/>
        <dbReference type="ChEBI" id="CHEBI:57919"/>
        <dbReference type="ChEBI" id="CHEBI:58483"/>
        <dbReference type="ChEBI" id="CHEBI:60377"/>
        <dbReference type="EC" id="4.6.1.12"/>
    </reaction>
</comment>
<evidence type="ECO:0000256" key="1">
    <source>
        <dbReference type="ARBA" id="ARBA00000200"/>
    </source>
</evidence>
<dbReference type="GO" id="GO:0019288">
    <property type="term" value="P:isopentenyl diphosphate biosynthetic process, methylerythritol 4-phosphate pathway"/>
    <property type="evidence" value="ECO:0007669"/>
    <property type="project" value="UniProtKB-UniRule"/>
</dbReference>
<dbReference type="PANTHER" id="PTHR43181:SF1">
    <property type="entry name" value="2-C-METHYL-D-ERYTHRITOL 2,4-CYCLODIPHOSPHATE SYNTHASE, CHLOROPLASTIC"/>
    <property type="match status" value="1"/>
</dbReference>
<dbReference type="AlphaFoldDB" id="A0A971M7C9"/>
<evidence type="ECO:0000256" key="4">
    <source>
        <dbReference type="ARBA" id="ARBA00022723"/>
    </source>
</evidence>
<evidence type="ECO:0000313" key="11">
    <source>
        <dbReference type="Proteomes" id="UP000777265"/>
    </source>
</evidence>
<comment type="pathway">
    <text evidence="2 7">Isoprenoid biosynthesis; isopentenyl diphosphate biosynthesis via DXP pathway; isopentenyl diphosphate from 1-deoxy-D-xylulose 5-phosphate: step 4/6.</text>
</comment>
<feature type="binding site" evidence="7">
    <location>
        <begin position="56"/>
        <end position="58"/>
    </location>
    <ligand>
        <name>4-CDP-2-C-methyl-D-erythritol 2-phosphate</name>
        <dbReference type="ChEBI" id="CHEBI:57919"/>
    </ligand>
</feature>
<comment type="function">
    <text evidence="7">Involved in the biosynthesis of isopentenyl diphosphate (IPP) and dimethylallyl diphosphate (DMAPP), two major building blocks of isoprenoid compounds. Catalyzes the conversion of 4-diphosphocytidyl-2-C-methyl-D-erythritol 2-phosphate (CDP-ME2P) to 2-C-methyl-D-erythritol 2,4-cyclodiphosphate (ME-CPP) with a corresponding release of cytidine 5-monophosphate (CMP).</text>
</comment>
<feature type="domain" description="2-C-methyl-D-erythritol 2,4-cyclodiphosphate synthase" evidence="9">
    <location>
        <begin position="1"/>
        <end position="154"/>
    </location>
</feature>
<feature type="binding site" evidence="7">
    <location>
        <position position="8"/>
    </location>
    <ligand>
        <name>a divalent metal cation</name>
        <dbReference type="ChEBI" id="CHEBI:60240"/>
    </ligand>
</feature>
<name>A0A971M7C9_9BACT</name>
<comment type="caution">
    <text evidence="10">The sequence shown here is derived from an EMBL/GenBank/DDBJ whole genome shotgun (WGS) entry which is preliminary data.</text>
</comment>
<dbReference type="GO" id="GO:0008685">
    <property type="term" value="F:2-C-methyl-D-erythritol 2,4-cyclodiphosphate synthase activity"/>
    <property type="evidence" value="ECO:0007669"/>
    <property type="project" value="UniProtKB-UniRule"/>
</dbReference>
<evidence type="ECO:0000256" key="3">
    <source>
        <dbReference type="ARBA" id="ARBA00012579"/>
    </source>
</evidence>
<dbReference type="EMBL" id="JAAYEE010000261">
    <property type="protein sequence ID" value="NLW36536.1"/>
    <property type="molecule type" value="Genomic_DNA"/>
</dbReference>
<feature type="binding site" evidence="7">
    <location>
        <begin position="61"/>
        <end position="65"/>
    </location>
    <ligand>
        <name>4-CDP-2-C-methyl-D-erythritol 2-phosphate</name>
        <dbReference type="ChEBI" id="CHEBI:57919"/>
    </ligand>
</feature>
<comment type="caution">
    <text evidence="7">Lacks conserved residue(s) required for the propagation of feature annotation.</text>
</comment>
<dbReference type="Gene3D" id="3.30.1330.50">
    <property type="entry name" value="2-C-methyl-D-erythritol 2,4-cyclodiphosphate synthase"/>
    <property type="match status" value="1"/>
</dbReference>
<dbReference type="GO" id="GO:0046872">
    <property type="term" value="F:metal ion binding"/>
    <property type="evidence" value="ECO:0007669"/>
    <property type="project" value="UniProtKB-KW"/>
</dbReference>
<evidence type="ECO:0000256" key="2">
    <source>
        <dbReference type="ARBA" id="ARBA00004709"/>
    </source>
</evidence>
<dbReference type="EC" id="4.6.1.12" evidence="3 7"/>
<evidence type="ECO:0000259" key="9">
    <source>
        <dbReference type="Pfam" id="PF02542"/>
    </source>
</evidence>
<comment type="cofactor">
    <cofactor evidence="7">
        <name>a divalent metal cation</name>
        <dbReference type="ChEBI" id="CHEBI:60240"/>
    </cofactor>
    <text evidence="7">Binds 1 divalent metal cation per subunit.</text>
</comment>
<evidence type="ECO:0000256" key="5">
    <source>
        <dbReference type="ARBA" id="ARBA00023229"/>
    </source>
</evidence>
<comment type="similarity">
    <text evidence="7 8">Belongs to the IspF family.</text>
</comment>
<dbReference type="InterPro" id="IPR003526">
    <property type="entry name" value="MECDP_synthase"/>
</dbReference>
<evidence type="ECO:0000256" key="6">
    <source>
        <dbReference type="ARBA" id="ARBA00023239"/>
    </source>
</evidence>
<dbReference type="InterPro" id="IPR020555">
    <property type="entry name" value="MECDP_synthase_CS"/>
</dbReference>
<organism evidence="10 11">
    <name type="scientific">Syntrophorhabdus aromaticivorans</name>
    <dbReference type="NCBI Taxonomy" id="328301"/>
    <lineage>
        <taxon>Bacteria</taxon>
        <taxon>Pseudomonadati</taxon>
        <taxon>Thermodesulfobacteriota</taxon>
        <taxon>Syntrophorhabdia</taxon>
        <taxon>Syntrophorhabdales</taxon>
        <taxon>Syntrophorhabdaceae</taxon>
        <taxon>Syntrophorhabdus</taxon>
    </lineage>
</organism>
<protein>
    <recommendedName>
        <fullName evidence="3 7">2-C-methyl-D-erythritol 2,4-cyclodiphosphate synthase</fullName>
        <shortName evidence="7">MECDP-synthase</shortName>
        <shortName evidence="7">MECPP-synthase</shortName>
        <shortName evidence="7">MECPS</shortName>
        <ecNumber evidence="3 7">4.6.1.12</ecNumber>
    </recommendedName>
</protein>
<dbReference type="SUPFAM" id="SSF69765">
    <property type="entry name" value="IpsF-like"/>
    <property type="match status" value="1"/>
</dbReference>
<reference evidence="10" key="1">
    <citation type="journal article" date="2020" name="Biotechnol. Biofuels">
        <title>New insights from the biogas microbiome by comprehensive genome-resolved metagenomics of nearly 1600 species originating from multiple anaerobic digesters.</title>
        <authorList>
            <person name="Campanaro S."/>
            <person name="Treu L."/>
            <person name="Rodriguez-R L.M."/>
            <person name="Kovalovszki A."/>
            <person name="Ziels R.M."/>
            <person name="Maus I."/>
            <person name="Zhu X."/>
            <person name="Kougias P.G."/>
            <person name="Basile A."/>
            <person name="Luo G."/>
            <person name="Schluter A."/>
            <person name="Konstantinidis K.T."/>
            <person name="Angelidaki I."/>
        </authorList>
    </citation>
    <scope>NUCLEOTIDE SEQUENCE</scope>
    <source>
        <strain evidence="10">AS06rmzACSIP_7</strain>
    </source>
</reference>
<feature type="binding site" evidence="7">
    <location>
        <begin position="34"/>
        <end position="35"/>
    </location>
    <ligand>
        <name>4-CDP-2-C-methyl-D-erythritol 2-phosphate</name>
        <dbReference type="ChEBI" id="CHEBI:57919"/>
    </ligand>
</feature>
<feature type="binding site" evidence="7">
    <location>
        <begin position="8"/>
        <end position="10"/>
    </location>
    <ligand>
        <name>4-CDP-2-C-methyl-D-erythritol 2-phosphate</name>
        <dbReference type="ChEBI" id="CHEBI:57919"/>
    </ligand>
</feature>
<dbReference type="Pfam" id="PF02542">
    <property type="entry name" value="YgbB"/>
    <property type="match status" value="1"/>
</dbReference>
<dbReference type="NCBIfam" id="TIGR00151">
    <property type="entry name" value="ispF"/>
    <property type="match status" value="1"/>
</dbReference>
<dbReference type="HAMAP" id="MF_00107">
    <property type="entry name" value="IspF"/>
    <property type="match status" value="1"/>
</dbReference>